<gene>
    <name evidence="1" type="ORF">SDC9_52043</name>
</gene>
<dbReference type="Pfam" id="PF17170">
    <property type="entry name" value="DUF5128"/>
    <property type="match status" value="1"/>
</dbReference>
<dbReference type="InterPro" id="IPR011042">
    <property type="entry name" value="6-blade_b-propeller_TolB-like"/>
</dbReference>
<dbReference type="AlphaFoldDB" id="A0A644WPT6"/>
<accession>A0A644WPT6</accession>
<reference evidence="1" key="1">
    <citation type="submission" date="2019-08" db="EMBL/GenBank/DDBJ databases">
        <authorList>
            <person name="Kucharzyk K."/>
            <person name="Murdoch R.W."/>
            <person name="Higgins S."/>
            <person name="Loffler F."/>
        </authorList>
    </citation>
    <scope>NUCLEOTIDE SEQUENCE</scope>
</reference>
<name>A0A644WPT6_9ZZZZ</name>
<evidence type="ECO:0008006" key="2">
    <source>
        <dbReference type="Google" id="ProtNLM"/>
    </source>
</evidence>
<proteinExistence type="predicted"/>
<comment type="caution">
    <text evidence="1">The sequence shown here is derived from an EMBL/GenBank/DDBJ whole genome shotgun (WGS) entry which is preliminary data.</text>
</comment>
<dbReference type="PROSITE" id="PS51257">
    <property type="entry name" value="PROKAR_LIPOPROTEIN"/>
    <property type="match status" value="1"/>
</dbReference>
<protein>
    <recommendedName>
        <fullName evidence="2">6-bladed beta-propeller</fullName>
    </recommendedName>
</protein>
<dbReference type="EMBL" id="VSSQ01001162">
    <property type="protein sequence ID" value="MPM05752.1"/>
    <property type="molecule type" value="Genomic_DNA"/>
</dbReference>
<dbReference type="Gene3D" id="2.120.10.30">
    <property type="entry name" value="TolB, C-terminal domain"/>
    <property type="match status" value="1"/>
</dbReference>
<evidence type="ECO:0000313" key="1">
    <source>
        <dbReference type="EMBL" id="MPM05752.1"/>
    </source>
</evidence>
<organism evidence="1">
    <name type="scientific">bioreactor metagenome</name>
    <dbReference type="NCBI Taxonomy" id="1076179"/>
    <lineage>
        <taxon>unclassified sequences</taxon>
        <taxon>metagenomes</taxon>
        <taxon>ecological metagenomes</taxon>
    </lineage>
</organism>
<sequence length="368" mass="42658">MRKEISLLFILFTGCVFNNKDEKLSRIQLDDISGINQKFEYAIEKISDSVVPIPLETNEHCLIKEISEIQESKDFLWISSDGKLYQFTSNGKFVRMVGAVGQGPEEYISVWDIHVNNQQEQVNILDYFGRKILVYNFSGKLLSTQSLPEGYSYNAIYGKERDLYLYSISNAIFPDLLLCKGNQFDTISISERTMGKEGFLGNTYMYSINEEIGLYHYFNDTIYRLQNQRLVPKYLLDLGKLKYSFAETELGEDFSPKLKIAGSRLQIMDCFETSDYLFLHYMLNEYEGVKSVSFLFLYDKINSIKYDHVNLVCSEIPEFSIRNGKKIRYSDYSNCLIASFQIEEINHFAEKIGADISDNPVIVKYHLK</sequence>